<keyword evidence="4" id="KW-1185">Reference proteome</keyword>
<sequence length="1317" mass="144053">MAGRAVGKLIATDADSPNTECGEIVYELKQDRDAYLFTIDSLTGEIRFKPEERWANQQSTYGINVLARNTGVFNDDFDEAFVEITQQEGVPDNLVSSAVAEEEVEKLIRRKRAVVNPPTELTFQIAKLPPTTTEDMCIGCSWKIQLTLGLPNGTQNPTVELFGAMNDTVAYGFVRNVVLKGQGGKITSSSSVTTSAISSHNTYGVTHMNVVLGQLQVSNTAGTAASDFEIVLEYETGLSNTVSLTDDITLTSGAGALLSETLWIGVMNVKVKAKSMPKFTLNNCPATVRPGDVIYISLSALLPFAIGDYSVQLLPSVQLTRQQPKLTDPMARTGAVFMMTTTFKEPQVYKPVTLRMEFDQPGIAIWDAQIHQVGNCLDSFVPTGLRFTQKGNTLDLNLPSIFITCVTSPMEAGITIRVVAAQPDNMAYTAIATVYVDQKSQMIRVPVNVIPFAAQPPLTAASIPTIYINRADAAVFNNNSFRTNTVNLLFATVTIKPEARTTYQFDVSTTQTPDLLRICAPRLLNFDRAVGFYTNPAKITGNKILVELGFLYHDDRSITVEPDVTTGVHGLTYAVPIIPKGPVPSSTNAKFKVNYDNLDSAATLQPSLIAGPIPTSLPALTEAGLLDTFDYNKLSTRSFSSSLAPGETIQIFYKILIRNTMCVSYTIRIINNNDDIWPVELGTAFVQAYGESVWCIDAQLTSSVIPGPPKFVTSEGVFNLGEVCTSDTTDSWAPVITPGAAAFSAKPGEELVIPLKILVPPGATLPNSRLQFECERTALLNEAQCTILKVQFSGGVNLPGMDREQFEQVLSSTFGITHALDLNQVDPDVLTASVTVMLADSKDSNQNTNIPFKTSAWFGDFSVSHTEHVNVNRDGTETVSIEFLVDVIDPTAATRATAGDTVKFQVTQRMLPASRLECTQQTLQIHLDDIFQDVKLESQLTDASQFAANPSPVDRKISEFQAQGFYFGQHHSMTFSMTVNPSMHLLHGSATLDATLLVELQCMTYSRTFLPPVVETEGRPARFVATALIPLAEASGCFEDIGLTNTLKIQDCQLSSFGFADPRNRVHNIRFNSAQGWKPPVRGGRDTGAVWLTGALNAHGIRLVVAELQKENDETEFVIDLWGCLNSTSVRTFDPCATVTYGLGAKDGYLPTPFVLEHRVFLYATPNLFFCDVTVDPLRNFGYHKRCYHTTDNSPIKWRDLGPVVSQILTYLPDVNALFAIGMDQQSLMQSDDLGQTWYGINRFRYQMRVVRSPLAVNATSLPWSVQPGVFDSSTIGAGCTAFVAGDWHFCYNGIYKGNKLMVDWNSACPGLNLSPL</sequence>
<dbReference type="InterPro" id="IPR015919">
    <property type="entry name" value="Cadherin-like_sf"/>
</dbReference>
<protein>
    <recommendedName>
        <fullName evidence="2">Cadherin domain-containing protein</fullName>
    </recommendedName>
</protein>
<keyword evidence="1" id="KW-0106">Calcium</keyword>
<organism evidence="3 4">
    <name type="scientific">Paragonimus westermani</name>
    <dbReference type="NCBI Taxonomy" id="34504"/>
    <lineage>
        <taxon>Eukaryota</taxon>
        <taxon>Metazoa</taxon>
        <taxon>Spiralia</taxon>
        <taxon>Lophotrochozoa</taxon>
        <taxon>Platyhelminthes</taxon>
        <taxon>Trematoda</taxon>
        <taxon>Digenea</taxon>
        <taxon>Plagiorchiida</taxon>
        <taxon>Troglotremata</taxon>
        <taxon>Troglotrematidae</taxon>
        <taxon>Paragonimus</taxon>
    </lineage>
</organism>
<dbReference type="GO" id="GO:0005509">
    <property type="term" value="F:calcium ion binding"/>
    <property type="evidence" value="ECO:0007669"/>
    <property type="project" value="UniProtKB-UniRule"/>
</dbReference>
<accession>A0A8T0DUU0</accession>
<gene>
    <name evidence="3" type="ORF">P879_01423</name>
</gene>
<dbReference type="Gene3D" id="2.60.40.60">
    <property type="entry name" value="Cadherins"/>
    <property type="match status" value="1"/>
</dbReference>
<proteinExistence type="predicted"/>
<feature type="domain" description="Cadherin" evidence="2">
    <location>
        <begin position="3"/>
        <end position="71"/>
    </location>
</feature>
<dbReference type="GO" id="GO:0016020">
    <property type="term" value="C:membrane"/>
    <property type="evidence" value="ECO:0007669"/>
    <property type="project" value="InterPro"/>
</dbReference>
<name>A0A8T0DUU0_9TREM</name>
<dbReference type="OrthoDB" id="6255127at2759"/>
<evidence type="ECO:0000313" key="3">
    <source>
        <dbReference type="EMBL" id="KAF8571503.1"/>
    </source>
</evidence>
<reference evidence="3 4" key="1">
    <citation type="submission" date="2019-07" db="EMBL/GenBank/DDBJ databases">
        <title>Annotation for the trematode Paragonimus westermani.</title>
        <authorList>
            <person name="Choi Y.-J."/>
        </authorList>
    </citation>
    <scope>NUCLEOTIDE SEQUENCE [LARGE SCALE GENOMIC DNA]</scope>
    <source>
        <strain evidence="3">180907_Pwestermani</strain>
    </source>
</reference>
<evidence type="ECO:0000256" key="1">
    <source>
        <dbReference type="PROSITE-ProRule" id="PRU00043"/>
    </source>
</evidence>
<comment type="caution">
    <text evidence="3">The sequence shown here is derived from an EMBL/GenBank/DDBJ whole genome shotgun (WGS) entry which is preliminary data.</text>
</comment>
<dbReference type="InterPro" id="IPR002126">
    <property type="entry name" value="Cadherin-like_dom"/>
</dbReference>
<dbReference type="GO" id="GO:0007156">
    <property type="term" value="P:homophilic cell adhesion via plasma membrane adhesion molecules"/>
    <property type="evidence" value="ECO:0007669"/>
    <property type="project" value="InterPro"/>
</dbReference>
<dbReference type="EMBL" id="JTDF01000478">
    <property type="protein sequence ID" value="KAF8571503.1"/>
    <property type="molecule type" value="Genomic_DNA"/>
</dbReference>
<evidence type="ECO:0000259" key="2">
    <source>
        <dbReference type="PROSITE" id="PS50268"/>
    </source>
</evidence>
<dbReference type="CDD" id="cd11304">
    <property type="entry name" value="Cadherin_repeat"/>
    <property type="match status" value="1"/>
</dbReference>
<dbReference type="PROSITE" id="PS50268">
    <property type="entry name" value="CADHERIN_2"/>
    <property type="match status" value="1"/>
</dbReference>
<dbReference type="SUPFAM" id="SSF49313">
    <property type="entry name" value="Cadherin-like"/>
    <property type="match status" value="1"/>
</dbReference>
<evidence type="ECO:0000313" key="4">
    <source>
        <dbReference type="Proteomes" id="UP000699462"/>
    </source>
</evidence>
<dbReference type="Proteomes" id="UP000699462">
    <property type="component" value="Unassembled WGS sequence"/>
</dbReference>